<evidence type="ECO:0000313" key="1">
    <source>
        <dbReference type="Proteomes" id="UP000504635"/>
    </source>
</evidence>
<dbReference type="GeneID" id="115891954"/>
<reference evidence="2" key="1">
    <citation type="submission" date="2025-08" db="UniProtKB">
        <authorList>
            <consortium name="RefSeq"/>
        </authorList>
    </citation>
    <scope>IDENTIFICATION</scope>
    <source>
        <tissue evidence="2">Gonads</tissue>
    </source>
</reference>
<protein>
    <submittedName>
        <fullName evidence="2">Uncharacterized protein LOC115891954</fullName>
    </submittedName>
</protein>
<dbReference type="SUPFAM" id="SSF64307">
    <property type="entry name" value="SirA-like"/>
    <property type="match status" value="1"/>
</dbReference>
<name>A0A6J2YYW5_SITOR</name>
<evidence type="ECO:0000313" key="2">
    <source>
        <dbReference type="RefSeq" id="XP_030768427.1"/>
    </source>
</evidence>
<proteinExistence type="predicted"/>
<gene>
    <name evidence="2" type="primary">LOC115891954</name>
</gene>
<accession>A0A6J2YYW5</accession>
<sequence>MDLNLLDVSGEVCKEPTIDIAQITESMQQYEPLKLIKEDMELSENIIRNLETLNLTDTKSLSQSEIIERELSSVFDDIDDQLMTKPVLKYNARKTRESIFDNPERFKDILSKNAKNPVEPNIFHKIVESLTKSGPPETTTQNNLLDKGIYSSYQKL</sequence>
<dbReference type="RefSeq" id="XP_030768427.1">
    <property type="nucleotide sequence ID" value="XM_030912567.1"/>
</dbReference>
<dbReference type="KEGG" id="soy:115891954"/>
<organism evidence="1 2">
    <name type="scientific">Sitophilus oryzae</name>
    <name type="common">Rice weevil</name>
    <name type="synonym">Curculio oryzae</name>
    <dbReference type="NCBI Taxonomy" id="7048"/>
    <lineage>
        <taxon>Eukaryota</taxon>
        <taxon>Metazoa</taxon>
        <taxon>Ecdysozoa</taxon>
        <taxon>Arthropoda</taxon>
        <taxon>Hexapoda</taxon>
        <taxon>Insecta</taxon>
        <taxon>Pterygota</taxon>
        <taxon>Neoptera</taxon>
        <taxon>Endopterygota</taxon>
        <taxon>Coleoptera</taxon>
        <taxon>Polyphaga</taxon>
        <taxon>Cucujiformia</taxon>
        <taxon>Curculionidae</taxon>
        <taxon>Dryophthorinae</taxon>
        <taxon>Sitophilus</taxon>
    </lineage>
</organism>
<dbReference type="Proteomes" id="UP000504635">
    <property type="component" value="Unplaced"/>
</dbReference>
<dbReference type="InterPro" id="IPR036868">
    <property type="entry name" value="TusA-like_sf"/>
</dbReference>
<dbReference type="AlphaFoldDB" id="A0A6J2YYW5"/>
<keyword evidence="1" id="KW-1185">Reference proteome</keyword>
<dbReference type="InParanoid" id="A0A6J2YYW5"/>